<feature type="domain" description="DUF2520" evidence="2">
    <location>
        <begin position="126"/>
        <end position="249"/>
    </location>
</feature>
<reference evidence="4" key="1">
    <citation type="submission" date="2016-11" db="EMBL/GenBank/DDBJ databases">
        <authorList>
            <person name="Varghese N."/>
            <person name="Submissions S."/>
        </authorList>
    </citation>
    <scope>NUCLEOTIDE SEQUENCE [LARGE SCALE GENOMIC DNA]</scope>
    <source>
        <strain evidence="4">DSM 19741</strain>
    </source>
</reference>
<dbReference type="EMBL" id="FQWE01000005">
    <property type="protein sequence ID" value="SHG19264.1"/>
    <property type="molecule type" value="Genomic_DNA"/>
</dbReference>
<dbReference type="Gene3D" id="3.40.50.720">
    <property type="entry name" value="NAD(P)-binding Rossmann-like Domain"/>
    <property type="match status" value="1"/>
</dbReference>
<dbReference type="Pfam" id="PF10728">
    <property type="entry name" value="DUF2520"/>
    <property type="match status" value="1"/>
</dbReference>
<dbReference type="InterPro" id="IPR019665">
    <property type="entry name" value="OxRdtase/DH_put_Rossmann_dom"/>
</dbReference>
<dbReference type="Gene3D" id="1.10.1040.20">
    <property type="entry name" value="ProC-like, C-terminal domain"/>
    <property type="match status" value="1"/>
</dbReference>
<evidence type="ECO:0000313" key="4">
    <source>
        <dbReference type="Proteomes" id="UP000184036"/>
    </source>
</evidence>
<feature type="domain" description="Putative oxidoreductase/dehydrogenase Rossmann-like" evidence="1">
    <location>
        <begin position="2"/>
        <end position="108"/>
    </location>
</feature>
<dbReference type="InterPro" id="IPR018931">
    <property type="entry name" value="DUF2520"/>
</dbReference>
<evidence type="ECO:0000259" key="2">
    <source>
        <dbReference type="Pfam" id="PF10728"/>
    </source>
</evidence>
<gene>
    <name evidence="3" type="ORF">SAMN05444396_105309</name>
</gene>
<dbReference type="Pfam" id="PF10727">
    <property type="entry name" value="Rossmann-like"/>
    <property type="match status" value="1"/>
</dbReference>
<dbReference type="SUPFAM" id="SSF51735">
    <property type="entry name" value="NAD(P)-binding Rossmann-fold domains"/>
    <property type="match status" value="1"/>
</dbReference>
<dbReference type="InterPro" id="IPR036291">
    <property type="entry name" value="NAD(P)-bd_dom_sf"/>
</dbReference>
<dbReference type="Proteomes" id="UP000184036">
    <property type="component" value="Unassembled WGS sequence"/>
</dbReference>
<accession>A0A1M5HTH6</accession>
<dbReference type="AlphaFoldDB" id="A0A1M5HTH6"/>
<dbReference type="InterPro" id="IPR008927">
    <property type="entry name" value="6-PGluconate_DH-like_C_sf"/>
</dbReference>
<sequence length="257" mass="29162">MIKVVIIGSGSVAQHLIVAFRNAQKQENTVDLIQVFSRKKEKLWHLIDSTKVINEYDELLDADLYIIAVSDNSILEVTENLTFKNRLVVHTSGSFPIDELNDSNRRGVFYPLQTFSKNRGVDFRLVPICLESENATDYQILNRVAKSISNSVFAINSNQRKALHVAAVFVNNFTNYLYQIGNEICEQHQVPFEILKPLITETAQKIMVLSPLEAQTGPAKRCDSVTIESHEAFLKDENHLEIYKILTQAIQDNGKKL</sequence>
<name>A0A1M5HTH6_9FLAO</name>
<organism evidence="3 4">
    <name type="scientific">Flavobacterium segetis</name>
    <dbReference type="NCBI Taxonomy" id="271157"/>
    <lineage>
        <taxon>Bacteria</taxon>
        <taxon>Pseudomonadati</taxon>
        <taxon>Bacteroidota</taxon>
        <taxon>Flavobacteriia</taxon>
        <taxon>Flavobacteriales</taxon>
        <taxon>Flavobacteriaceae</taxon>
        <taxon>Flavobacterium</taxon>
    </lineage>
</organism>
<dbReference type="OrthoDB" id="9810755at2"/>
<dbReference type="InterPro" id="IPR037108">
    <property type="entry name" value="TM1727-like_C_sf"/>
</dbReference>
<protein>
    <submittedName>
        <fullName evidence="3">Rossmann-like domain-containing protein</fullName>
    </submittedName>
</protein>
<evidence type="ECO:0000313" key="3">
    <source>
        <dbReference type="EMBL" id="SHG19264.1"/>
    </source>
</evidence>
<keyword evidence="4" id="KW-1185">Reference proteome</keyword>
<dbReference type="SUPFAM" id="SSF48179">
    <property type="entry name" value="6-phosphogluconate dehydrogenase C-terminal domain-like"/>
    <property type="match status" value="1"/>
</dbReference>
<evidence type="ECO:0000259" key="1">
    <source>
        <dbReference type="Pfam" id="PF10727"/>
    </source>
</evidence>
<dbReference type="STRING" id="271157.SAMN05444396_105309"/>
<dbReference type="PANTHER" id="PTHR40459">
    <property type="entry name" value="CONSERVED HYPOTHETICAL ALANINE AND LEUCINE RICH PROTEIN"/>
    <property type="match status" value="1"/>
</dbReference>
<dbReference type="RefSeq" id="WP_072991412.1">
    <property type="nucleotide sequence ID" value="NZ_FQWE01000005.1"/>
</dbReference>
<dbReference type="PANTHER" id="PTHR40459:SF1">
    <property type="entry name" value="CONSERVED HYPOTHETICAL ALANINE AND LEUCINE RICH PROTEIN"/>
    <property type="match status" value="1"/>
</dbReference>
<proteinExistence type="predicted"/>